<organism evidence="6 7">
    <name type="scientific">Fusarium acutatum</name>
    <dbReference type="NCBI Taxonomy" id="78861"/>
    <lineage>
        <taxon>Eukaryota</taxon>
        <taxon>Fungi</taxon>
        <taxon>Dikarya</taxon>
        <taxon>Ascomycota</taxon>
        <taxon>Pezizomycotina</taxon>
        <taxon>Sordariomycetes</taxon>
        <taxon>Hypocreomycetidae</taxon>
        <taxon>Hypocreales</taxon>
        <taxon>Nectriaceae</taxon>
        <taxon>Fusarium</taxon>
        <taxon>Fusarium fujikuroi species complex</taxon>
    </lineage>
</organism>
<keyword evidence="2 5" id="KW-0812">Transmembrane</keyword>
<keyword evidence="4 5" id="KW-0472">Membrane</keyword>
<dbReference type="EMBL" id="JAADJF010000051">
    <property type="protein sequence ID" value="KAF4442064.1"/>
    <property type="molecule type" value="Genomic_DNA"/>
</dbReference>
<accession>A0A8H4NKZ9</accession>
<dbReference type="PANTHER" id="PTHR31465">
    <property type="entry name" value="PROTEIN RTA1-RELATED"/>
    <property type="match status" value="1"/>
</dbReference>
<evidence type="ECO:0000256" key="1">
    <source>
        <dbReference type="ARBA" id="ARBA00004141"/>
    </source>
</evidence>
<name>A0A8H4NKZ9_9HYPO</name>
<dbReference type="Proteomes" id="UP000536711">
    <property type="component" value="Unassembled WGS sequence"/>
</dbReference>
<dbReference type="InterPro" id="IPR007568">
    <property type="entry name" value="RTA1"/>
</dbReference>
<feature type="transmembrane region" description="Helical" evidence="5">
    <location>
        <begin position="56"/>
        <end position="73"/>
    </location>
</feature>
<sequence>MSDQLICTHVSKECPIELTTYGYRPNLGGNIFLAVLFGIAFITNIVLGIRYRIRAYAIVLSLGCLAQVLGYVGRVGMYFQPFGAIPFQAQICCLIIGPAFNSAAVYLMLKHIVALFGAKWSVLQPKWYTIIFITADVVSLVLQAVGGGITATSDFRTDHDRIEMGNNIMMAGIAFQVVTLSVFAILATLFCVRRMRALTTNPLEGNSLQAWRTLRFRLFLGGLTTAFMAIYIRCVYRIAEMRGGWGNKLMREQIPFIIFESVVFQSMILTATLCQTILHPGYFFPWFADQTPKLDAESSYTELSIVSGSRMGFEGK</sequence>
<dbReference type="PANTHER" id="PTHR31465:SF8">
    <property type="entry name" value="DOMAIN PROTEIN, PUTATIVE (AFU_ORTHOLOGUE AFUA_6G14140)-RELATED"/>
    <property type="match status" value="1"/>
</dbReference>
<proteinExistence type="predicted"/>
<dbReference type="GO" id="GO:0000324">
    <property type="term" value="C:fungal-type vacuole"/>
    <property type="evidence" value="ECO:0007669"/>
    <property type="project" value="TreeGrafter"/>
</dbReference>
<comment type="caution">
    <text evidence="6">The sequence shown here is derived from an EMBL/GenBank/DDBJ whole genome shotgun (WGS) entry which is preliminary data.</text>
</comment>
<feature type="transmembrane region" description="Helical" evidence="5">
    <location>
        <begin position="31"/>
        <end position="49"/>
    </location>
</feature>
<protein>
    <submittedName>
        <fullName evidence="6">Phospholipid-translocating ATPase</fullName>
    </submittedName>
</protein>
<evidence type="ECO:0000256" key="3">
    <source>
        <dbReference type="ARBA" id="ARBA00022989"/>
    </source>
</evidence>
<keyword evidence="7" id="KW-1185">Reference proteome</keyword>
<feature type="transmembrane region" description="Helical" evidence="5">
    <location>
        <begin position="218"/>
        <end position="239"/>
    </location>
</feature>
<evidence type="ECO:0000313" key="7">
    <source>
        <dbReference type="Proteomes" id="UP000536711"/>
    </source>
</evidence>
<gene>
    <name evidence="6" type="ORF">FACUT_2287</name>
</gene>
<evidence type="ECO:0000256" key="2">
    <source>
        <dbReference type="ARBA" id="ARBA00022692"/>
    </source>
</evidence>
<feature type="transmembrane region" description="Helical" evidence="5">
    <location>
        <begin position="127"/>
        <end position="149"/>
    </location>
</feature>
<evidence type="ECO:0000256" key="5">
    <source>
        <dbReference type="SAM" id="Phobius"/>
    </source>
</evidence>
<evidence type="ECO:0000256" key="4">
    <source>
        <dbReference type="ARBA" id="ARBA00023136"/>
    </source>
</evidence>
<dbReference type="AlphaFoldDB" id="A0A8H4NKZ9"/>
<evidence type="ECO:0000313" key="6">
    <source>
        <dbReference type="EMBL" id="KAF4442064.1"/>
    </source>
</evidence>
<reference evidence="6 7" key="1">
    <citation type="submission" date="2020-01" db="EMBL/GenBank/DDBJ databases">
        <title>Identification and distribution of gene clusters putatively required for synthesis of sphingolipid metabolism inhibitors in phylogenetically diverse species of the filamentous fungus Fusarium.</title>
        <authorList>
            <person name="Kim H.-S."/>
            <person name="Busman M."/>
            <person name="Brown D.W."/>
            <person name="Divon H."/>
            <person name="Uhlig S."/>
            <person name="Proctor R.H."/>
        </authorList>
    </citation>
    <scope>NUCLEOTIDE SEQUENCE [LARGE SCALE GENOMIC DNA]</scope>
    <source>
        <strain evidence="6 7">NRRL 13308</strain>
    </source>
</reference>
<dbReference type="Pfam" id="PF04479">
    <property type="entry name" value="RTA1"/>
    <property type="match status" value="1"/>
</dbReference>
<keyword evidence="3 5" id="KW-1133">Transmembrane helix</keyword>
<comment type="subcellular location">
    <subcellularLocation>
        <location evidence="1">Membrane</location>
        <topology evidence="1">Multi-pass membrane protein</topology>
    </subcellularLocation>
</comment>
<feature type="transmembrane region" description="Helical" evidence="5">
    <location>
        <begin position="169"/>
        <end position="192"/>
    </location>
</feature>
<feature type="transmembrane region" description="Helical" evidence="5">
    <location>
        <begin position="85"/>
        <end position="107"/>
    </location>
</feature>
<dbReference type="GO" id="GO:0005886">
    <property type="term" value="C:plasma membrane"/>
    <property type="evidence" value="ECO:0007669"/>
    <property type="project" value="TreeGrafter"/>
</dbReference>
<dbReference type="OrthoDB" id="4521223at2759"/>